<feature type="compositionally biased region" description="Polar residues" evidence="1">
    <location>
        <begin position="214"/>
        <end position="233"/>
    </location>
</feature>
<dbReference type="Pfam" id="PF00169">
    <property type="entry name" value="PH"/>
    <property type="match status" value="1"/>
</dbReference>
<feature type="region of interest" description="Disordered" evidence="1">
    <location>
        <begin position="369"/>
        <end position="444"/>
    </location>
</feature>
<organism evidence="3 4">
    <name type="scientific">Fasciola hepatica</name>
    <name type="common">Liver fluke</name>
    <dbReference type="NCBI Taxonomy" id="6192"/>
    <lineage>
        <taxon>Eukaryota</taxon>
        <taxon>Metazoa</taxon>
        <taxon>Spiralia</taxon>
        <taxon>Lophotrochozoa</taxon>
        <taxon>Platyhelminthes</taxon>
        <taxon>Trematoda</taxon>
        <taxon>Digenea</taxon>
        <taxon>Plagiorchiida</taxon>
        <taxon>Echinostomata</taxon>
        <taxon>Echinostomatoidea</taxon>
        <taxon>Fasciolidae</taxon>
        <taxon>Fasciola</taxon>
    </lineage>
</organism>
<dbReference type="SUPFAM" id="SSF50729">
    <property type="entry name" value="PH domain-like"/>
    <property type="match status" value="1"/>
</dbReference>
<name>A0A4E0S2X3_FASHE</name>
<sequence length="1200" mass="136308">MANRSSFDEVTVKRGWLSVQRPEKKHPKDYFVLLRPDVLEFYKNASEAERGSRRAAIQLQLRNCILIQSLKKEKVKNGFSLLIVPDGMFTMSAVSETEKTSWLNEIRETMAHQLQRDLETDNTTRSGRERKRKKSAGEISDRSTNRLRSLLGRQKQQGNSVDDLGRLHSEDLNNSANQQLRNSGFNLTDTQVGSSTVSLQTKRKNMSDVMVRIPQSNTPISSVDLRNSGSRNSGLIDRNLQKPLNTTSPQQNGQDYRDSRSNMPRNSLGQKDTWNSEYSMRDIRAQEQRDQQSLNEKTPSMSLGHVSNTKQNSVKQNCKQESTLSHEGPPPEPKHPLVWSVAERNHSFNRGSKTLSDHNSSVIKQINKSPTALMTNNQEKKMTDSEKAASRGSFSVITITKGDSSSSKNDWSVEQNNVPKSPPTITILRPKEKTPPTDRSTAVFNNQHPKLSTEPLLKTNVETEYASRNMLNPEVKFTDAGISPENPYIVRDQKRASFYTIKRRKAKNAELVDRPIVINLQSHQPTLPIDSYVHLEDSLYTENQKLREQIRALTTTNYELEAKIKFYHQRSLPKQSWLTEKRNLPEAYIAPMSNQRHDTQGGLESFRGPREISIPVDRKRSASVEPGYLTSEERVNSWMLESPDAIPNGPLFKETRLPNARRHHPKSRRNTTDDIPNPDLIRALGHVHSGEHTEPHTQPIEIHRTQVKPLNPHDRLKNKPKDSSVNAFNRTYGSPEASQTRNNPQNVPLPSRLLTPSIPEPIDPRYSSSMWCRLVELWSNLLNEERGFWKSQLQHLFGESLNRQFLNDPNNLMDVLDSANRQHTEETVNLWKHIYESWIPRDYLDFFSEETRKIMVCLHSVIDNLFTMVDEMRSGVVRADVNQQLDHLKERLVQVRALDGFESTDDPDVTPTAKSNTMNLFNQQDPYGQPMERPLVSQVATDSWYQTKALLKQSHSELLNQVYNVAELVGAALDADMEDNIRTAKIRGDHNINPLTALPRSGLQAAAKLQSVVLDLESRLDAVEQQDLFAGHTRSQTVVSVDFATNTQSAHSFSESDGLATNEHVSQQVIGHKVRVNGNGIGSKQNKATTNHTSNRGDGDNDDEDTYVGLNSEMSLASQEKPPFTILTTTKFAHPDGKPNESSPVILVLQDNRENELYRKHAEVTNPRYSPNYPDSDVISIDTTHHDGLPELYDWRKRKS</sequence>
<dbReference type="InterPro" id="IPR011993">
    <property type="entry name" value="PH-like_dom_sf"/>
</dbReference>
<reference evidence="3" key="1">
    <citation type="submission" date="2019-03" db="EMBL/GenBank/DDBJ databases">
        <title>Improved annotation for the trematode Fasciola hepatica.</title>
        <authorList>
            <person name="Choi Y.-J."/>
            <person name="Martin J."/>
            <person name="Mitreva M."/>
        </authorList>
    </citation>
    <scope>NUCLEOTIDE SEQUENCE [LARGE SCALE GENOMIC DNA]</scope>
</reference>
<feature type="compositionally biased region" description="Polar residues" evidence="1">
    <location>
        <begin position="180"/>
        <end position="200"/>
    </location>
</feature>
<dbReference type="AlphaFoldDB" id="A0A4E0S2X3"/>
<proteinExistence type="predicted"/>
<feature type="region of interest" description="Disordered" evidence="1">
    <location>
        <begin position="690"/>
        <end position="755"/>
    </location>
</feature>
<feature type="compositionally biased region" description="Basic and acidic residues" evidence="1">
    <location>
        <begin position="135"/>
        <end position="144"/>
    </location>
</feature>
<feature type="compositionally biased region" description="Polar residues" evidence="1">
    <location>
        <begin position="392"/>
        <end position="419"/>
    </location>
</feature>
<evidence type="ECO:0000313" key="3">
    <source>
        <dbReference type="EMBL" id="THD26540.1"/>
    </source>
</evidence>
<dbReference type="PROSITE" id="PS50003">
    <property type="entry name" value="PH_DOMAIN"/>
    <property type="match status" value="1"/>
</dbReference>
<dbReference type="CDD" id="cd00821">
    <property type="entry name" value="PH"/>
    <property type="match status" value="1"/>
</dbReference>
<dbReference type="InterPro" id="IPR001849">
    <property type="entry name" value="PH_domain"/>
</dbReference>
<dbReference type="Gene3D" id="2.30.29.30">
    <property type="entry name" value="Pleckstrin-homology domain (PH domain)/Phosphotyrosine-binding domain (PTB)"/>
    <property type="match status" value="1"/>
</dbReference>
<feature type="region of interest" description="Disordered" evidence="1">
    <location>
        <begin position="658"/>
        <end position="678"/>
    </location>
</feature>
<evidence type="ECO:0000259" key="2">
    <source>
        <dbReference type="PROSITE" id="PS50003"/>
    </source>
</evidence>
<feature type="compositionally biased region" description="Polar residues" evidence="1">
    <location>
        <begin position="261"/>
        <end position="278"/>
    </location>
</feature>
<evidence type="ECO:0000256" key="1">
    <source>
        <dbReference type="SAM" id="MobiDB-lite"/>
    </source>
</evidence>
<feature type="region of interest" description="Disordered" evidence="1">
    <location>
        <begin position="1076"/>
        <end position="1108"/>
    </location>
</feature>
<feature type="compositionally biased region" description="Basic residues" evidence="1">
    <location>
        <begin position="659"/>
        <end position="669"/>
    </location>
</feature>
<feature type="compositionally biased region" description="Polar residues" evidence="1">
    <location>
        <begin position="1082"/>
        <end position="1096"/>
    </location>
</feature>
<protein>
    <recommendedName>
        <fullName evidence="2">PH domain-containing protein</fullName>
    </recommendedName>
</protein>
<feature type="compositionally biased region" description="Polar residues" evidence="1">
    <location>
        <begin position="723"/>
        <end position="748"/>
    </location>
</feature>
<feature type="compositionally biased region" description="Basic and acidic residues" evidence="1">
    <location>
        <begin position="711"/>
        <end position="722"/>
    </location>
</feature>
<feature type="compositionally biased region" description="Polar residues" evidence="1">
    <location>
        <begin position="291"/>
        <end position="325"/>
    </location>
</feature>
<comment type="caution">
    <text evidence="3">The sequence shown here is derived from an EMBL/GenBank/DDBJ whole genome shotgun (WGS) entry which is preliminary data.</text>
</comment>
<feature type="compositionally biased region" description="Basic and acidic residues" evidence="1">
    <location>
        <begin position="279"/>
        <end position="290"/>
    </location>
</feature>
<dbReference type="EMBL" id="JXXN02000707">
    <property type="protein sequence ID" value="THD26540.1"/>
    <property type="molecule type" value="Genomic_DNA"/>
</dbReference>
<feature type="compositionally biased region" description="Basic and acidic residues" evidence="1">
    <location>
        <begin position="378"/>
        <end position="389"/>
    </location>
</feature>
<dbReference type="SMART" id="SM00233">
    <property type="entry name" value="PH"/>
    <property type="match status" value="1"/>
</dbReference>
<dbReference type="Proteomes" id="UP000230066">
    <property type="component" value="Unassembled WGS sequence"/>
</dbReference>
<accession>A0A4E0S2X3</accession>
<evidence type="ECO:0000313" key="4">
    <source>
        <dbReference type="Proteomes" id="UP000230066"/>
    </source>
</evidence>
<gene>
    <name evidence="3" type="ORF">D915_002794</name>
</gene>
<feature type="domain" description="PH" evidence="2">
    <location>
        <begin position="10"/>
        <end position="111"/>
    </location>
</feature>
<keyword evidence="4" id="KW-1185">Reference proteome</keyword>
<feature type="compositionally biased region" description="Polar residues" evidence="1">
    <location>
        <begin position="242"/>
        <end position="254"/>
    </location>
</feature>
<feature type="region of interest" description="Disordered" evidence="1">
    <location>
        <begin position="180"/>
        <end position="337"/>
    </location>
</feature>
<feature type="region of interest" description="Disordered" evidence="1">
    <location>
        <begin position="113"/>
        <end position="168"/>
    </location>
</feature>